<dbReference type="EMBL" id="HBGQ01060553">
    <property type="protein sequence ID" value="CAD9464896.1"/>
    <property type="molecule type" value="Transcribed_RNA"/>
</dbReference>
<organism evidence="1">
    <name type="scientific">Alexandrium andersonii</name>
    <dbReference type="NCBI Taxonomy" id="327968"/>
    <lineage>
        <taxon>Eukaryota</taxon>
        <taxon>Sar</taxon>
        <taxon>Alveolata</taxon>
        <taxon>Dinophyceae</taxon>
        <taxon>Gonyaulacales</taxon>
        <taxon>Pyrocystaceae</taxon>
        <taxon>Alexandrium</taxon>
    </lineage>
</organism>
<gene>
    <name evidence="1" type="ORF">AAND1436_LOCUS29214</name>
</gene>
<accession>A0A7S2GRE8</accession>
<protein>
    <submittedName>
        <fullName evidence="1">Uncharacterized protein</fullName>
    </submittedName>
</protein>
<proteinExistence type="predicted"/>
<evidence type="ECO:0000313" key="1">
    <source>
        <dbReference type="EMBL" id="CAD9464896.1"/>
    </source>
</evidence>
<sequence length="155" mass="17109">MAPSPSTVAQDLVCFIIDEGGHLSPSSAAVQKFYSMCPQHKDVIRASGGNLRTFCQGQSDYLTWKETSKAGDQKISVSPSSVAAAISLAYFVKRHVRTSASLLQLGLLRGARVEKVFQTFWPRRDSSLTSWLRPPVQTSILGESFLTLWWPSMQS</sequence>
<name>A0A7S2GRE8_9DINO</name>
<reference evidence="1" key="1">
    <citation type="submission" date="2021-01" db="EMBL/GenBank/DDBJ databases">
        <authorList>
            <person name="Corre E."/>
            <person name="Pelletier E."/>
            <person name="Niang G."/>
            <person name="Scheremetjew M."/>
            <person name="Finn R."/>
            <person name="Kale V."/>
            <person name="Holt S."/>
            <person name="Cochrane G."/>
            <person name="Meng A."/>
            <person name="Brown T."/>
            <person name="Cohen L."/>
        </authorList>
    </citation>
    <scope>NUCLEOTIDE SEQUENCE</scope>
    <source>
        <strain evidence="1">CCMP2222</strain>
    </source>
</reference>
<dbReference type="AlphaFoldDB" id="A0A7S2GRE8"/>